<dbReference type="OMA" id="VIIMREN"/>
<dbReference type="GO" id="GO:0009611">
    <property type="term" value="P:response to wounding"/>
    <property type="evidence" value="ECO:0007669"/>
    <property type="project" value="InterPro"/>
</dbReference>
<keyword evidence="2" id="KW-0646">Protease inhibitor</keyword>
<dbReference type="Gene3D" id="3.30.10.10">
    <property type="entry name" value="Trypsin Inhibitor V, subunit A"/>
    <property type="match status" value="1"/>
</dbReference>
<dbReference type="Proteomes" id="UP000091857">
    <property type="component" value="Chromosome 15"/>
</dbReference>
<organism evidence="4 5">
    <name type="scientific">Manihot esculenta</name>
    <name type="common">Cassava</name>
    <name type="synonym">Jatropha manihot</name>
    <dbReference type="NCBI Taxonomy" id="3983"/>
    <lineage>
        <taxon>Eukaryota</taxon>
        <taxon>Viridiplantae</taxon>
        <taxon>Streptophyta</taxon>
        <taxon>Embryophyta</taxon>
        <taxon>Tracheophyta</taxon>
        <taxon>Spermatophyta</taxon>
        <taxon>Magnoliopsida</taxon>
        <taxon>eudicotyledons</taxon>
        <taxon>Gunneridae</taxon>
        <taxon>Pentapetalae</taxon>
        <taxon>rosids</taxon>
        <taxon>fabids</taxon>
        <taxon>Malpighiales</taxon>
        <taxon>Euphorbiaceae</taxon>
        <taxon>Crotonoideae</taxon>
        <taxon>Manihoteae</taxon>
        <taxon>Manihot</taxon>
    </lineage>
</organism>
<evidence type="ECO:0000256" key="1">
    <source>
        <dbReference type="ARBA" id="ARBA00008210"/>
    </source>
</evidence>
<accession>A0A2C9UCN3</accession>
<dbReference type="SUPFAM" id="SSF54654">
    <property type="entry name" value="CI-2 family of serine protease inhibitors"/>
    <property type="match status" value="1"/>
</dbReference>
<comment type="caution">
    <text evidence="4">The sequence shown here is derived from an EMBL/GenBank/DDBJ whole genome shotgun (WGS) entry which is preliminary data.</text>
</comment>
<dbReference type="Pfam" id="PF00280">
    <property type="entry name" value="potato_inhibit"/>
    <property type="match status" value="1"/>
</dbReference>
<proteinExistence type="inferred from homology"/>
<dbReference type="InterPro" id="IPR000864">
    <property type="entry name" value="Prot_inh_pot1"/>
</dbReference>
<dbReference type="PANTHER" id="PTHR33091">
    <property type="entry name" value="PROTEIN, PUTATIVE, EXPRESSED-RELATED"/>
    <property type="match status" value="1"/>
</dbReference>
<protein>
    <submittedName>
        <fullName evidence="4">Uncharacterized protein</fullName>
    </submittedName>
</protein>
<dbReference type="EMBL" id="CM004401">
    <property type="protein sequence ID" value="OAY28054.1"/>
    <property type="molecule type" value="Genomic_DNA"/>
</dbReference>
<dbReference type="PRINTS" id="PR00292">
    <property type="entry name" value="POTATOINHBTR"/>
</dbReference>
<evidence type="ECO:0000256" key="3">
    <source>
        <dbReference type="ARBA" id="ARBA00022900"/>
    </source>
</evidence>
<dbReference type="PANTHER" id="PTHR33091:SF101">
    <property type="entry name" value="INHIBITOR OF TRYPSIN AND HAGEMAN FACTOR-LIKE PROTEIN"/>
    <property type="match status" value="1"/>
</dbReference>
<dbReference type="Gramene" id="Manes.15G037300.1.v8.1">
    <property type="protein sequence ID" value="Manes.15G037300.1.v8.1.CDS"/>
    <property type="gene ID" value="Manes.15G037300.v8.1"/>
</dbReference>
<gene>
    <name evidence="4" type="ORF">MANES_15G037300v8</name>
</gene>
<keyword evidence="5" id="KW-1185">Reference proteome</keyword>
<comment type="similarity">
    <text evidence="1">Belongs to the protease inhibitor I13 (potato type I serine protease inhibitor) family.</text>
</comment>
<dbReference type="AlphaFoldDB" id="A0A2C9UCN3"/>
<dbReference type="InterPro" id="IPR036354">
    <property type="entry name" value="Prot_inh_pot1_sf"/>
</dbReference>
<reference evidence="5" key="1">
    <citation type="journal article" date="2016" name="Nat. Biotechnol.">
        <title>Sequencing wild and cultivated cassava and related species reveals extensive interspecific hybridization and genetic diversity.</title>
        <authorList>
            <person name="Bredeson J.V."/>
            <person name="Lyons J.B."/>
            <person name="Prochnik S.E."/>
            <person name="Wu G.A."/>
            <person name="Ha C.M."/>
            <person name="Edsinger-Gonzales E."/>
            <person name="Grimwood J."/>
            <person name="Schmutz J."/>
            <person name="Rabbi I.Y."/>
            <person name="Egesi C."/>
            <person name="Nauluvula P."/>
            <person name="Lebot V."/>
            <person name="Ndunguru J."/>
            <person name="Mkamilo G."/>
            <person name="Bart R.S."/>
            <person name="Setter T.L."/>
            <person name="Gleadow R.M."/>
            <person name="Kulakow P."/>
            <person name="Ferguson M.E."/>
            <person name="Rounsley S."/>
            <person name="Rokhsar D.S."/>
        </authorList>
    </citation>
    <scope>NUCLEOTIDE SEQUENCE [LARGE SCALE GENOMIC DNA]</scope>
    <source>
        <strain evidence="5">cv. AM560-2</strain>
    </source>
</reference>
<sequence>MSSSCEGKSSWPELVGFNGEAATVIIMRENPKVKANTVKEGSPVSGDFRCDRVRVFIDDNHIVTVEPKIG</sequence>
<dbReference type="OrthoDB" id="10013825at2759"/>
<evidence type="ECO:0000313" key="5">
    <source>
        <dbReference type="Proteomes" id="UP000091857"/>
    </source>
</evidence>
<evidence type="ECO:0000256" key="2">
    <source>
        <dbReference type="ARBA" id="ARBA00022690"/>
    </source>
</evidence>
<keyword evidence="3" id="KW-0722">Serine protease inhibitor</keyword>
<dbReference type="PROSITE" id="PS00285">
    <property type="entry name" value="POTATO_INHIBITOR"/>
    <property type="match status" value="1"/>
</dbReference>
<name>A0A2C9UCN3_MANES</name>
<dbReference type="GO" id="GO:0004867">
    <property type="term" value="F:serine-type endopeptidase inhibitor activity"/>
    <property type="evidence" value="ECO:0007669"/>
    <property type="project" value="UniProtKB-KW"/>
</dbReference>
<evidence type="ECO:0000313" key="4">
    <source>
        <dbReference type="EMBL" id="OAY28054.1"/>
    </source>
</evidence>
<dbReference type="STRING" id="3983.A0A2C9UCN3"/>